<name>A0ABN9WPE8_9DINO</name>
<comment type="caution">
    <text evidence="2">The sequence shown here is derived from an EMBL/GenBank/DDBJ whole genome shotgun (WGS) entry which is preliminary data.</text>
</comment>
<dbReference type="EMBL" id="CAUYUJ010019093">
    <property type="protein sequence ID" value="CAK0888553.1"/>
    <property type="molecule type" value="Genomic_DNA"/>
</dbReference>
<evidence type="ECO:0000256" key="1">
    <source>
        <dbReference type="SAM" id="MobiDB-lite"/>
    </source>
</evidence>
<feature type="region of interest" description="Disordered" evidence="1">
    <location>
        <begin position="235"/>
        <end position="299"/>
    </location>
</feature>
<accession>A0ABN9WPE8</accession>
<feature type="compositionally biased region" description="Basic residues" evidence="1">
    <location>
        <begin position="324"/>
        <end position="333"/>
    </location>
</feature>
<protein>
    <submittedName>
        <fullName evidence="2">Uncharacterized protein</fullName>
    </submittedName>
</protein>
<organism evidence="2 3">
    <name type="scientific">Prorocentrum cordatum</name>
    <dbReference type="NCBI Taxonomy" id="2364126"/>
    <lineage>
        <taxon>Eukaryota</taxon>
        <taxon>Sar</taxon>
        <taxon>Alveolata</taxon>
        <taxon>Dinophyceae</taxon>
        <taxon>Prorocentrales</taxon>
        <taxon>Prorocentraceae</taxon>
        <taxon>Prorocentrum</taxon>
    </lineage>
</organism>
<feature type="compositionally biased region" description="Basic and acidic residues" evidence="1">
    <location>
        <begin position="369"/>
        <end position="392"/>
    </location>
</feature>
<evidence type="ECO:0000313" key="3">
    <source>
        <dbReference type="Proteomes" id="UP001189429"/>
    </source>
</evidence>
<evidence type="ECO:0000313" key="2">
    <source>
        <dbReference type="EMBL" id="CAK0888553.1"/>
    </source>
</evidence>
<sequence length="480" mass="52620">MATSVQRQVANAQVPTSKYVECIKKHMGDTTFSQFFVPSKLVSRPSHVTPDSVVKISPILDSFVQAGLDNMTMLPKRLEEALEQVVKTDDHPKDMSRTTFIGHLVTHFQNIMKFIRTLKYEDTTANMVRKCRKTGGFRRQLSGADSIVIQNILRNIKVSQADHMGFASGSEPATSPPPQLSPVRKPTRPRAPRSPQQESPALPSPSKSLIGENFFAKTSVCKGERRGFSLSLMQSSDEEDAAGGETEAPPRGSPPPQSTTPEPDALQDGKAGPVNFESPEAPHAEEPDAATPADEDYDENGVLRIHAVLMPNAERRKSCVLGPRARKNMKRRPAAATQGQGNLQTPEKPKGPPGGNRRRAAAAAPSKTPKIDPKTPKIDPKKTPKIDPKTPKIDKAAADTLNVPLEKAALSGPTAEEKPRYELCAFFTQDGRKKRVHVWSANETAYGPNLGDHMRQIAQEINTNHISKKQCLAMRDRFAM</sequence>
<keyword evidence="3" id="KW-1185">Reference proteome</keyword>
<reference evidence="2" key="1">
    <citation type="submission" date="2023-10" db="EMBL/GenBank/DDBJ databases">
        <authorList>
            <person name="Chen Y."/>
            <person name="Shah S."/>
            <person name="Dougan E. K."/>
            <person name="Thang M."/>
            <person name="Chan C."/>
        </authorList>
    </citation>
    <scope>NUCLEOTIDE SEQUENCE [LARGE SCALE GENOMIC DNA]</scope>
</reference>
<gene>
    <name evidence="2" type="ORF">PCOR1329_LOCUS69324</name>
</gene>
<dbReference type="Proteomes" id="UP001189429">
    <property type="component" value="Unassembled WGS sequence"/>
</dbReference>
<feature type="region of interest" description="Disordered" evidence="1">
    <location>
        <begin position="165"/>
        <end position="209"/>
    </location>
</feature>
<proteinExistence type="predicted"/>
<feature type="region of interest" description="Disordered" evidence="1">
    <location>
        <begin position="318"/>
        <end position="392"/>
    </location>
</feature>